<gene>
    <name evidence="3" type="ORF">FHW36_1156</name>
</gene>
<comment type="caution">
    <text evidence="3">The sequence shown here is derived from an EMBL/GenBank/DDBJ whole genome shotgun (WGS) entry which is preliminary data.</text>
</comment>
<name>A0A561P2Y8_9BACT</name>
<proteinExistence type="predicted"/>
<dbReference type="EMBL" id="VIWO01000015">
    <property type="protein sequence ID" value="TWF32480.1"/>
    <property type="molecule type" value="Genomic_DNA"/>
</dbReference>
<organism evidence="3 4">
    <name type="scientific">Chitinophaga polysaccharea</name>
    <dbReference type="NCBI Taxonomy" id="1293035"/>
    <lineage>
        <taxon>Bacteria</taxon>
        <taxon>Pseudomonadati</taxon>
        <taxon>Bacteroidota</taxon>
        <taxon>Chitinophagia</taxon>
        <taxon>Chitinophagales</taxon>
        <taxon>Chitinophagaceae</taxon>
        <taxon>Chitinophaga</taxon>
    </lineage>
</organism>
<dbReference type="Proteomes" id="UP000320811">
    <property type="component" value="Unassembled WGS sequence"/>
</dbReference>
<protein>
    <recommendedName>
        <fullName evidence="2">DUF4397 domain-containing protein</fullName>
    </recommendedName>
</protein>
<sequence length="244" mass="26759">MLTKKNRVWAVVALLTGVAGFSSCLKSNNNYTPPRAQAQITVLNVSNSPVFASFYDNDQKISNDTTNVTFSSYYRYAVYGGLHKFDLKNKKGDSVITSVTTNYDSTAFYTYIAMGNPVKSVVIQSDFTSADGNKINIRCLNLSNGTDKVDFYVGSERIDSNRNPMGLSDLYAATKFVQFSNFSVNNTVTIKRAGTDQVLATANSTQLRVGSLNTGNVYTIYYAGNSGSTGIDKPLVNAFYSYYN</sequence>
<dbReference type="PROSITE" id="PS51257">
    <property type="entry name" value="PROKAR_LIPOPROTEIN"/>
    <property type="match status" value="1"/>
</dbReference>
<dbReference type="InterPro" id="IPR025510">
    <property type="entry name" value="DUF4397"/>
</dbReference>
<dbReference type="AlphaFoldDB" id="A0A561P2Y8"/>
<evidence type="ECO:0000259" key="2">
    <source>
        <dbReference type="Pfam" id="PF14344"/>
    </source>
</evidence>
<dbReference type="RefSeq" id="WP_145674857.1">
    <property type="nucleotide sequence ID" value="NZ_VIWO01000015.1"/>
</dbReference>
<dbReference type="OrthoDB" id="652342at2"/>
<evidence type="ECO:0000313" key="3">
    <source>
        <dbReference type="EMBL" id="TWF32480.1"/>
    </source>
</evidence>
<feature type="domain" description="DUF4397" evidence="2">
    <location>
        <begin position="38"/>
        <end position="152"/>
    </location>
</feature>
<feature type="signal peptide" evidence="1">
    <location>
        <begin position="1"/>
        <end position="21"/>
    </location>
</feature>
<evidence type="ECO:0000313" key="4">
    <source>
        <dbReference type="Proteomes" id="UP000320811"/>
    </source>
</evidence>
<evidence type="ECO:0000256" key="1">
    <source>
        <dbReference type="SAM" id="SignalP"/>
    </source>
</evidence>
<keyword evidence="1" id="KW-0732">Signal</keyword>
<keyword evidence="4" id="KW-1185">Reference proteome</keyword>
<accession>A0A561P2Y8</accession>
<reference evidence="3 4" key="1">
    <citation type="submission" date="2019-06" db="EMBL/GenBank/DDBJ databases">
        <title>Sorghum-associated microbial communities from plants grown in Nebraska, USA.</title>
        <authorList>
            <person name="Schachtman D."/>
        </authorList>
    </citation>
    <scope>NUCLEOTIDE SEQUENCE [LARGE SCALE GENOMIC DNA]</scope>
    <source>
        <strain evidence="3 4">1209</strain>
    </source>
</reference>
<feature type="chain" id="PRO_5022229675" description="DUF4397 domain-containing protein" evidence="1">
    <location>
        <begin position="22"/>
        <end position="244"/>
    </location>
</feature>
<dbReference type="Pfam" id="PF14344">
    <property type="entry name" value="DUF4397"/>
    <property type="match status" value="1"/>
</dbReference>